<sequence length="907" mass="104972">MALSKLHYVYGLDTSCFYTDEEKAIENRIIRAKYLLKTLDEWTSKQKIASGFLHKNIARKSRKHSCKYTLNHKRRRDILRRYVADHKTQLKDLLAKNIPLTREVRPSTLTIRRQVSIFDSNLTRCFGLKERQLNEEIVIVQVYFFDVVKSILHNGFMMNGKKYVFFSASAGQIRTKKFVAVREDLLKEHWNTLTAGMTIEEINAKGGININKFLAYTALSNSATDLWEEFDIDRCVVVEDFENNVNGFVDFMSDKDFSITRQQMDVPIAQTDGCGMMLPSVSKKNFMVRLPFVKGLLGTFDFIKFIEKHDCSPIVTDIYGDKHDIIAEDIRIILTKSQFKLWKMYDSWQDYKDRFKKYGCSAGRCNMEEDYIPDAKINYQMIQTLYDMTDAEIIALAQKNDEEIIKMCSDPNTMLKVFGADDERKYKSGFQKCLNVYPELLADPYTKATLRDIKKSLEGELWSGKFKLDCKYTFVLPDFYAVCENLFMGIENPKGILGRDEISCRLYPEGVELDCLRSPHLSIEHFVKDNTINDVTTEWFNTDAIYVSVDSLLSKILQYDCDGDKLLIVNNKVLTNAAKRVTKDVVPLYYYMAKAGSVEVTPEHIYDGLIAAYTGGNIGEISNAITKIWNGGEINKEKMNVVKWLCMQNNFTIDYAKTLYKPEEPDWVHDIITRHTKSKVPAFFKYAKDKDDKQIEPLNDSTVNRIYKLFPPKRYRLNFKLNIKGIFNYKMLLHNSHATLNKDVTEKFVKLTSSLNFNQTGTEGLSNYHAVFDAVREEMLVLPYTEQEIVDALVVYLFSEKSNSKKRAFWTIYGDVVYQNLRHNIDENSAICPTCGQRFIKTRKDQTYCCTACRQATKKKRSFCIDCGKEISTKGKANRKVRCDVCARKRKAELQHIRYIAKKLSTS</sequence>
<comment type="caution">
    <text evidence="1">The sequence shown here is derived from an EMBL/GenBank/DDBJ whole genome shotgun (WGS) entry which is preliminary data.</text>
</comment>
<proteinExistence type="predicted"/>
<name>A0A011VQW4_RUMAL</name>
<protein>
    <submittedName>
        <fullName evidence="1">Uncharacterized protein</fullName>
    </submittedName>
</protein>
<dbReference type="RefSeq" id="WP_037289309.1">
    <property type="nucleotide sequence ID" value="NZ_JEOB01000004.1"/>
</dbReference>
<keyword evidence="2" id="KW-1185">Reference proteome</keyword>
<accession>A0A011VQW4</accession>
<dbReference type="AlphaFoldDB" id="A0A011VQW4"/>
<evidence type="ECO:0000313" key="1">
    <source>
        <dbReference type="EMBL" id="EXM37646.1"/>
    </source>
</evidence>
<dbReference type="OrthoDB" id="1834441at2"/>
<evidence type="ECO:0000313" key="2">
    <source>
        <dbReference type="Proteomes" id="UP000021369"/>
    </source>
</evidence>
<dbReference type="EMBL" id="JEOB01000004">
    <property type="protein sequence ID" value="EXM37646.1"/>
    <property type="molecule type" value="Genomic_DNA"/>
</dbReference>
<gene>
    <name evidence="1" type="ORF">RASY3_14390</name>
</gene>
<organism evidence="1 2">
    <name type="scientific">Ruminococcus albus SY3</name>
    <dbReference type="NCBI Taxonomy" id="1341156"/>
    <lineage>
        <taxon>Bacteria</taxon>
        <taxon>Bacillati</taxon>
        <taxon>Bacillota</taxon>
        <taxon>Clostridia</taxon>
        <taxon>Eubacteriales</taxon>
        <taxon>Oscillospiraceae</taxon>
        <taxon>Ruminococcus</taxon>
    </lineage>
</organism>
<dbReference type="PATRIC" id="fig|1341156.4.peg.2535"/>
<dbReference type="Proteomes" id="UP000021369">
    <property type="component" value="Unassembled WGS sequence"/>
</dbReference>
<reference evidence="1 2" key="1">
    <citation type="submission" date="2013-06" db="EMBL/GenBank/DDBJ databases">
        <title>Rumen cellulosomics: divergent fiber-degrading strategies revealed by comparative genome-wide analysis of six Ruminococcal strains.</title>
        <authorList>
            <person name="Dassa B."/>
            <person name="Borovok I."/>
            <person name="Lamed R."/>
            <person name="Flint H."/>
            <person name="Yeoman C.J."/>
            <person name="White B."/>
            <person name="Bayer E.A."/>
        </authorList>
    </citation>
    <scope>NUCLEOTIDE SEQUENCE [LARGE SCALE GENOMIC DNA]</scope>
    <source>
        <strain evidence="1 2">SY3</strain>
    </source>
</reference>